<dbReference type="PANTHER" id="PTHR34351:SF1">
    <property type="entry name" value="SLR1927 PROTEIN"/>
    <property type="match status" value="1"/>
</dbReference>
<sequence>MTAARLEPPAALLRPAGDRARRFATAVGNVLAPIGRGIRRVAGPVLRVITPVGWIVLGLGVLAVVLSVAFGWQEFTFLGMVLLAAVLVSTLFLIGRSSYGVLIELNPRRVVVGDRAMGRMVVTNTGSRKLAPTRMELPVGRGVAEFPLPGMAPKQEQEELFQVPTNRRAVIVAGPAESIRGDQLGLLRRAVKWAEPVELFVHPRTVRLASSAAGLVRDLEGQVSAKITNNDLAFHALRPYVPGDDRRYVHWRTSARIGQLMVRQFQETRRSQIIVVLPTNAAFYASEEEFELAVSCAASIAAQIIRDGTQLDVVSERGAWRTRSVSSMLDSSCRLEYGETEGFGGFREFVRERTRRLPAPSVVVTVGGSRLGPGEIRSVQTLFGADTTHLGIVVEEGEPARLGAVGGMQLLTVGRLEDLPGLFRGLSS</sequence>
<dbReference type="OrthoDB" id="9812729at2"/>
<keyword evidence="1" id="KW-0472">Membrane</keyword>
<dbReference type="Proteomes" id="UP000322159">
    <property type="component" value="Chromosome"/>
</dbReference>
<feature type="transmembrane region" description="Helical" evidence="1">
    <location>
        <begin position="75"/>
        <end position="94"/>
    </location>
</feature>
<dbReference type="Pfam" id="PF01882">
    <property type="entry name" value="DUF58"/>
    <property type="match status" value="1"/>
</dbReference>
<evidence type="ECO:0000313" key="4">
    <source>
        <dbReference type="Proteomes" id="UP000322159"/>
    </source>
</evidence>
<feature type="domain" description="DUF58" evidence="2">
    <location>
        <begin position="237"/>
        <end position="316"/>
    </location>
</feature>
<evidence type="ECO:0000256" key="1">
    <source>
        <dbReference type="SAM" id="Phobius"/>
    </source>
</evidence>
<protein>
    <submittedName>
        <fullName evidence="3">DUF58 domain-containing protein</fullName>
    </submittedName>
</protein>
<feature type="transmembrane region" description="Helical" evidence="1">
    <location>
        <begin position="45"/>
        <end position="69"/>
    </location>
</feature>
<organism evidence="3 4">
    <name type="scientific">Protaetiibacter larvae</name>
    <dbReference type="NCBI Taxonomy" id="2592654"/>
    <lineage>
        <taxon>Bacteria</taxon>
        <taxon>Bacillati</taxon>
        <taxon>Actinomycetota</taxon>
        <taxon>Actinomycetes</taxon>
        <taxon>Micrococcales</taxon>
        <taxon>Microbacteriaceae</taxon>
        <taxon>Protaetiibacter</taxon>
    </lineage>
</organism>
<name>A0A5C1YBJ7_9MICO</name>
<dbReference type="InterPro" id="IPR002881">
    <property type="entry name" value="DUF58"/>
</dbReference>
<dbReference type="AlphaFoldDB" id="A0A5C1YBJ7"/>
<dbReference type="PANTHER" id="PTHR34351">
    <property type="entry name" value="SLR1927 PROTEIN-RELATED"/>
    <property type="match status" value="1"/>
</dbReference>
<keyword evidence="1" id="KW-1133">Transmembrane helix</keyword>
<dbReference type="KEGG" id="lyk:FLP23_11950"/>
<dbReference type="EMBL" id="CP043504">
    <property type="protein sequence ID" value="QEO10655.1"/>
    <property type="molecule type" value="Genomic_DNA"/>
</dbReference>
<keyword evidence="1" id="KW-0812">Transmembrane</keyword>
<reference evidence="3 4" key="1">
    <citation type="submission" date="2019-09" db="EMBL/GenBank/DDBJ databases">
        <title>Genome sequencing of strain KACC 19322.</title>
        <authorList>
            <person name="Heo J."/>
            <person name="Kim S.-J."/>
            <person name="Kim J.-S."/>
            <person name="Hong S.-B."/>
            <person name="Kwon S.-W."/>
        </authorList>
    </citation>
    <scope>NUCLEOTIDE SEQUENCE [LARGE SCALE GENOMIC DNA]</scope>
    <source>
        <strain evidence="3 4">KACC 19322</strain>
    </source>
</reference>
<evidence type="ECO:0000259" key="2">
    <source>
        <dbReference type="Pfam" id="PF01882"/>
    </source>
</evidence>
<accession>A0A5C1YBJ7</accession>
<keyword evidence="4" id="KW-1185">Reference proteome</keyword>
<gene>
    <name evidence="3" type="ORF">FLP23_11950</name>
</gene>
<proteinExistence type="predicted"/>
<dbReference type="RefSeq" id="WP_149326070.1">
    <property type="nucleotide sequence ID" value="NZ_CP043504.1"/>
</dbReference>
<evidence type="ECO:0000313" key="3">
    <source>
        <dbReference type="EMBL" id="QEO10655.1"/>
    </source>
</evidence>